<dbReference type="Gene3D" id="1.20.120.10">
    <property type="entry name" value="Cytochrome c/b562"/>
    <property type="match status" value="1"/>
</dbReference>
<protein>
    <submittedName>
        <fullName evidence="2">Cytochrome c</fullName>
    </submittedName>
</protein>
<dbReference type="GO" id="GO:0020037">
    <property type="term" value="F:heme binding"/>
    <property type="evidence" value="ECO:0007669"/>
    <property type="project" value="InterPro"/>
</dbReference>
<feature type="chain" id="PRO_5016366677" evidence="1">
    <location>
        <begin position="26"/>
        <end position="130"/>
    </location>
</feature>
<sequence length="130" mass="14352">MKKKLIKSTVLLLSLLVGVASVAVAVTEVDMDLMQRIEESTKNVDSNISLKDGKAALADAREIEEMFSKVELYYKHKGDAADAIEYARKSKNFATELIRQVSEKDFDSASATVSSLAKSCKTCHQVYKKS</sequence>
<keyword evidence="3" id="KW-1185">Reference proteome</keyword>
<dbReference type="GO" id="GO:0009055">
    <property type="term" value="F:electron transfer activity"/>
    <property type="evidence" value="ECO:0007669"/>
    <property type="project" value="InterPro"/>
</dbReference>
<organism evidence="2 3">
    <name type="scientific">Undibacterium pigrum</name>
    <dbReference type="NCBI Taxonomy" id="401470"/>
    <lineage>
        <taxon>Bacteria</taxon>
        <taxon>Pseudomonadati</taxon>
        <taxon>Pseudomonadota</taxon>
        <taxon>Betaproteobacteria</taxon>
        <taxon>Burkholderiales</taxon>
        <taxon>Oxalobacteraceae</taxon>
        <taxon>Undibacterium</taxon>
    </lineage>
</organism>
<gene>
    <name evidence="2" type="ORF">DFR42_103321</name>
</gene>
<evidence type="ECO:0000313" key="2">
    <source>
        <dbReference type="EMBL" id="PXX44052.1"/>
    </source>
</evidence>
<dbReference type="GO" id="GO:0005506">
    <property type="term" value="F:iron ion binding"/>
    <property type="evidence" value="ECO:0007669"/>
    <property type="project" value="InterPro"/>
</dbReference>
<dbReference type="InterPro" id="IPR010980">
    <property type="entry name" value="Cyt_c/b562"/>
</dbReference>
<dbReference type="AlphaFoldDB" id="A0A318J5H9"/>
<feature type="signal peptide" evidence="1">
    <location>
        <begin position="1"/>
        <end position="25"/>
    </location>
</feature>
<evidence type="ECO:0000256" key="1">
    <source>
        <dbReference type="SAM" id="SignalP"/>
    </source>
</evidence>
<dbReference type="EMBL" id="QJKB01000003">
    <property type="protein sequence ID" value="PXX44052.1"/>
    <property type="molecule type" value="Genomic_DNA"/>
</dbReference>
<dbReference type="GO" id="GO:0022900">
    <property type="term" value="P:electron transport chain"/>
    <property type="evidence" value="ECO:0007669"/>
    <property type="project" value="InterPro"/>
</dbReference>
<keyword evidence="1" id="KW-0732">Signal</keyword>
<dbReference type="SUPFAM" id="SSF47175">
    <property type="entry name" value="Cytochromes"/>
    <property type="match status" value="1"/>
</dbReference>
<dbReference type="RefSeq" id="WP_110255305.1">
    <property type="nucleotide sequence ID" value="NZ_QJKB01000003.1"/>
</dbReference>
<evidence type="ECO:0000313" key="3">
    <source>
        <dbReference type="Proteomes" id="UP000247792"/>
    </source>
</evidence>
<dbReference type="InterPro" id="IPR002321">
    <property type="entry name" value="Cyt_c_II"/>
</dbReference>
<dbReference type="OrthoDB" id="5704234at2"/>
<dbReference type="Proteomes" id="UP000247792">
    <property type="component" value="Unassembled WGS sequence"/>
</dbReference>
<name>A0A318J5H9_9BURK</name>
<comment type="caution">
    <text evidence="2">The sequence shown here is derived from an EMBL/GenBank/DDBJ whole genome shotgun (WGS) entry which is preliminary data.</text>
</comment>
<dbReference type="PROSITE" id="PS51009">
    <property type="entry name" value="CYTCII"/>
    <property type="match status" value="1"/>
</dbReference>
<proteinExistence type="predicted"/>
<accession>A0A318J5H9</accession>
<reference evidence="2 3" key="1">
    <citation type="submission" date="2018-05" db="EMBL/GenBank/DDBJ databases">
        <title>Genomic Encyclopedia of Type Strains, Phase IV (KMG-IV): sequencing the most valuable type-strain genomes for metagenomic binning, comparative biology and taxonomic classification.</title>
        <authorList>
            <person name="Goeker M."/>
        </authorList>
    </citation>
    <scope>NUCLEOTIDE SEQUENCE [LARGE SCALE GENOMIC DNA]</scope>
    <source>
        <strain evidence="2 3">DSM 19792</strain>
    </source>
</reference>